<keyword evidence="6" id="KW-1185">Reference proteome</keyword>
<dbReference type="SMART" id="SM00028">
    <property type="entry name" value="TPR"/>
    <property type="match status" value="4"/>
</dbReference>
<evidence type="ECO:0000256" key="1">
    <source>
        <dbReference type="ARBA" id="ARBA00022737"/>
    </source>
</evidence>
<comment type="similarity">
    <text evidence="3">Belongs to the TTC27 family.</text>
</comment>
<evidence type="ECO:0000256" key="2">
    <source>
        <dbReference type="ARBA" id="ARBA00022803"/>
    </source>
</evidence>
<dbReference type="EMBL" id="OV121132">
    <property type="protein sequence ID" value="CAH0546439.1"/>
    <property type="molecule type" value="Genomic_DNA"/>
</dbReference>
<dbReference type="SUPFAM" id="SSF48452">
    <property type="entry name" value="TPR-like"/>
    <property type="match status" value="1"/>
</dbReference>
<dbReference type="InterPro" id="IPR013105">
    <property type="entry name" value="TPR_2"/>
</dbReference>
<protein>
    <recommendedName>
        <fullName evidence="7">Tetratricopeptide repeat protein 27</fullName>
    </recommendedName>
</protein>
<dbReference type="Proteomes" id="UP001154078">
    <property type="component" value="Chromosome 1"/>
</dbReference>
<dbReference type="AlphaFoldDB" id="A0A9P0AR18"/>
<dbReference type="InterPro" id="IPR019734">
    <property type="entry name" value="TPR_rpt"/>
</dbReference>
<dbReference type="InterPro" id="IPR044244">
    <property type="entry name" value="TTC27/Emw1"/>
</dbReference>
<keyword evidence="1" id="KW-0677">Repeat</keyword>
<evidence type="ECO:0000256" key="3">
    <source>
        <dbReference type="ARBA" id="ARBA00024020"/>
    </source>
</evidence>
<dbReference type="PROSITE" id="PS50005">
    <property type="entry name" value="TPR"/>
    <property type="match status" value="1"/>
</dbReference>
<evidence type="ECO:0000313" key="6">
    <source>
        <dbReference type="Proteomes" id="UP001154078"/>
    </source>
</evidence>
<gene>
    <name evidence="5" type="ORF">MELIAE_LOCUS608</name>
</gene>
<sequence length="782" mass="90143">MADLTKLLQNNFLVIEHLFSTPANSAGDIDCTKISWISHETVKNLDVWKTLIDASFDGEQLLVIFNSMSEEEKQKYFKFGVACFTLFVQSNFTGPELLLEVVEDLENEMFKNTDFYKLLSVNNEEISSNTKHPALFVASKCIFAWCIVNNVVNYWWLIRSLIVHQQILDDLSPTLLATADNLFKIIDKMELPENIKASIDIELGQLYLICRHISKAKEYILSASKILGINYNLVGRLGKRTWHQEHEIAQLSLEVKVDEKKEKEPTKPEPSQVDIPADLPLNDEIRLNSIAYSEPTTETKIVLSNIEQKLFLTIVHDMFISKPADELQAEEIQPFVDMILSQKNSYTVRSVALLYRCRLEGKNYRTIERCLLQTEEVINSFKKDSPTFLYRVPDVFGAGLIPIWKVEAQYADLLLNIGLVKNSLEIYLKLELWEEVIVCYTILKLKHKAAEIIKEQLDMNPTVKLWCLLGDATDDISCYETAWEMSKKRSYRAQRHWGQFLFERKKYFECIPHFEKSVSINPLQPNIWFRLGFAALQTENWQVSATAFRRYTTLEPEGFEAWNNLGQAYIKLGNKRSAHQAILEALKCNFENWKVWENLLVVSCDISNFSDVIRAYHKLLDHKGKYMNIEVLSVLVFGVLSEIVDAEGKSSTLYLKKTRELLGRITSIHTSEGYVWELYAILAPTLVLRVQRLQRAYRSYTQTGWDKNVTLCQQVLQVCIKLSEAVLEEEMSPKEPSLNSIRLNISSALAAVKKQDWEDTKELVKEVSEHLDRVVDKIKSGL</sequence>
<accession>A0A9P0AR18</accession>
<keyword evidence="2 4" id="KW-0802">TPR repeat</keyword>
<reference evidence="5" key="1">
    <citation type="submission" date="2021-12" db="EMBL/GenBank/DDBJ databases">
        <authorList>
            <person name="King R."/>
        </authorList>
    </citation>
    <scope>NUCLEOTIDE SEQUENCE</scope>
</reference>
<dbReference type="PANTHER" id="PTHR16193:SF0">
    <property type="entry name" value="TETRATRICOPEPTIDE REPEAT PROTEIN 27"/>
    <property type="match status" value="1"/>
</dbReference>
<organism evidence="5 6">
    <name type="scientific">Brassicogethes aeneus</name>
    <name type="common">Rape pollen beetle</name>
    <name type="synonym">Meligethes aeneus</name>
    <dbReference type="NCBI Taxonomy" id="1431903"/>
    <lineage>
        <taxon>Eukaryota</taxon>
        <taxon>Metazoa</taxon>
        <taxon>Ecdysozoa</taxon>
        <taxon>Arthropoda</taxon>
        <taxon>Hexapoda</taxon>
        <taxon>Insecta</taxon>
        <taxon>Pterygota</taxon>
        <taxon>Neoptera</taxon>
        <taxon>Endopterygota</taxon>
        <taxon>Coleoptera</taxon>
        <taxon>Polyphaga</taxon>
        <taxon>Cucujiformia</taxon>
        <taxon>Nitidulidae</taxon>
        <taxon>Meligethinae</taxon>
        <taxon>Brassicogethes</taxon>
    </lineage>
</organism>
<dbReference type="Pfam" id="PF07719">
    <property type="entry name" value="TPR_2"/>
    <property type="match status" value="1"/>
</dbReference>
<dbReference type="OrthoDB" id="1936594at2759"/>
<evidence type="ECO:0008006" key="7">
    <source>
        <dbReference type="Google" id="ProtNLM"/>
    </source>
</evidence>
<dbReference type="Gene3D" id="1.25.40.10">
    <property type="entry name" value="Tetratricopeptide repeat domain"/>
    <property type="match status" value="1"/>
</dbReference>
<evidence type="ECO:0000256" key="4">
    <source>
        <dbReference type="PROSITE-ProRule" id="PRU00339"/>
    </source>
</evidence>
<dbReference type="InterPro" id="IPR011990">
    <property type="entry name" value="TPR-like_helical_dom_sf"/>
</dbReference>
<dbReference type="PANTHER" id="PTHR16193">
    <property type="entry name" value="TETRATRICOPEPTIDE REPEAT PROTEIN 27"/>
    <property type="match status" value="1"/>
</dbReference>
<feature type="repeat" description="TPR" evidence="4">
    <location>
        <begin position="559"/>
        <end position="592"/>
    </location>
</feature>
<name>A0A9P0AR18_BRAAE</name>
<proteinExistence type="inferred from homology"/>
<evidence type="ECO:0000313" key="5">
    <source>
        <dbReference type="EMBL" id="CAH0546439.1"/>
    </source>
</evidence>